<reference evidence="2" key="2">
    <citation type="submission" date="2025-09" db="UniProtKB">
        <authorList>
            <consortium name="Ensembl"/>
        </authorList>
    </citation>
    <scope>IDENTIFICATION</scope>
</reference>
<protein>
    <submittedName>
        <fullName evidence="2">Uncharacterized protein</fullName>
    </submittedName>
</protein>
<evidence type="ECO:0000313" key="3">
    <source>
        <dbReference type="Proteomes" id="UP000694408"/>
    </source>
</evidence>
<proteinExistence type="predicted"/>
<reference evidence="2" key="1">
    <citation type="submission" date="2025-08" db="UniProtKB">
        <authorList>
            <consortium name="Ensembl"/>
        </authorList>
    </citation>
    <scope>IDENTIFICATION</scope>
</reference>
<keyword evidence="3" id="KW-1185">Reference proteome</keyword>
<dbReference type="AlphaFoldDB" id="A0A8C5NIL8"/>
<organism evidence="2 3">
    <name type="scientific">Junco hyemalis</name>
    <name type="common">Dark-eyed junco</name>
    <dbReference type="NCBI Taxonomy" id="40217"/>
    <lineage>
        <taxon>Eukaryota</taxon>
        <taxon>Metazoa</taxon>
        <taxon>Chordata</taxon>
        <taxon>Craniata</taxon>
        <taxon>Vertebrata</taxon>
        <taxon>Euteleostomi</taxon>
        <taxon>Archelosauria</taxon>
        <taxon>Archosauria</taxon>
        <taxon>Dinosauria</taxon>
        <taxon>Saurischia</taxon>
        <taxon>Theropoda</taxon>
        <taxon>Coelurosauria</taxon>
        <taxon>Aves</taxon>
        <taxon>Neognathae</taxon>
        <taxon>Neoaves</taxon>
        <taxon>Telluraves</taxon>
        <taxon>Australaves</taxon>
        <taxon>Passeriformes</taxon>
        <taxon>Passerellidae</taxon>
        <taxon>Junco</taxon>
    </lineage>
</organism>
<dbReference type="Proteomes" id="UP000694408">
    <property type="component" value="Unplaced"/>
</dbReference>
<evidence type="ECO:0000313" key="2">
    <source>
        <dbReference type="Ensembl" id="ENSJHYP00000001739.1"/>
    </source>
</evidence>
<name>A0A8C5NIL8_JUNHY</name>
<dbReference type="Ensembl" id="ENSJHYT00000002166.1">
    <property type="protein sequence ID" value="ENSJHYP00000001739.1"/>
    <property type="gene ID" value="ENSJHYG00000001503.1"/>
</dbReference>
<evidence type="ECO:0000256" key="1">
    <source>
        <dbReference type="SAM" id="MobiDB-lite"/>
    </source>
</evidence>
<accession>A0A8C5NIL8</accession>
<feature type="region of interest" description="Disordered" evidence="1">
    <location>
        <begin position="25"/>
        <end position="45"/>
    </location>
</feature>
<sequence length="194" mass="21306">MHLFTKEGFFSPLFSLGNSKENTCVRPPAVNRKDSTGRGGEASSRETEVFCNRSFHRSRGGVGRGKDGICAVASAGAKLLQSVLSQKRFRTGWMDRVLVQGFAYDLSKVYDGGLLQVLMYQPCFTQGCQTHNCFSLTYLFPKTHSPLSNCMASILASELPLHVRSGKEEVTLSPRNPCSPGLPEYLLHRSGALL</sequence>